<keyword evidence="1" id="KW-0472">Membrane</keyword>
<keyword evidence="1" id="KW-1133">Transmembrane helix</keyword>
<keyword evidence="3" id="KW-1185">Reference proteome</keyword>
<feature type="transmembrane region" description="Helical" evidence="1">
    <location>
        <begin position="33"/>
        <end position="51"/>
    </location>
</feature>
<dbReference type="Proteomes" id="UP001199916">
    <property type="component" value="Unassembled WGS sequence"/>
</dbReference>
<organism evidence="2 3">
    <name type="scientific">Paenibacillus profundus</name>
    <dbReference type="NCBI Taxonomy" id="1173085"/>
    <lineage>
        <taxon>Bacteria</taxon>
        <taxon>Bacillati</taxon>
        <taxon>Bacillota</taxon>
        <taxon>Bacilli</taxon>
        <taxon>Bacillales</taxon>
        <taxon>Paenibacillaceae</taxon>
        <taxon>Paenibacillus</taxon>
    </lineage>
</organism>
<evidence type="ECO:0000313" key="3">
    <source>
        <dbReference type="Proteomes" id="UP001199916"/>
    </source>
</evidence>
<evidence type="ECO:0000313" key="2">
    <source>
        <dbReference type="EMBL" id="MCE5171317.1"/>
    </source>
</evidence>
<proteinExistence type="predicted"/>
<accession>A0ABS8YIA5</accession>
<dbReference type="EMBL" id="JAJNBZ010000016">
    <property type="protein sequence ID" value="MCE5171317.1"/>
    <property type="molecule type" value="Genomic_DNA"/>
</dbReference>
<sequence length="56" mass="5885">MTRKWKSVLLLLAVMAMLGLILCCTATTAGMYVLAIVSAAISVLLLSASLARKSES</sequence>
<comment type="caution">
    <text evidence="2">The sequence shown here is derived from an EMBL/GenBank/DDBJ whole genome shotgun (WGS) entry which is preliminary data.</text>
</comment>
<protein>
    <submittedName>
        <fullName evidence="2">Uncharacterized protein</fullName>
    </submittedName>
</protein>
<dbReference type="RefSeq" id="WP_233697823.1">
    <property type="nucleotide sequence ID" value="NZ_JAJNBZ010000016.1"/>
</dbReference>
<reference evidence="2 3" key="1">
    <citation type="submission" date="2021-11" db="EMBL/GenBank/DDBJ databases">
        <title>Draft genome sequence of Paenibacillus profundus YoMME, a new Gram-positive bacteria with exoelectrogenic properties.</title>
        <authorList>
            <person name="Hubenova Y."/>
            <person name="Hubenova E."/>
            <person name="Manasiev Y."/>
            <person name="Peykov S."/>
            <person name="Mitov M."/>
        </authorList>
    </citation>
    <scope>NUCLEOTIDE SEQUENCE [LARGE SCALE GENOMIC DNA]</scope>
    <source>
        <strain evidence="2 3">YoMME</strain>
    </source>
</reference>
<keyword evidence="1" id="KW-0812">Transmembrane</keyword>
<name>A0ABS8YIA5_9BACL</name>
<evidence type="ECO:0000256" key="1">
    <source>
        <dbReference type="SAM" id="Phobius"/>
    </source>
</evidence>
<gene>
    <name evidence="2" type="ORF">LQV63_18615</name>
</gene>